<keyword evidence="1" id="KW-0812">Transmembrane</keyword>
<protein>
    <submittedName>
        <fullName evidence="2">Sulfate/molybdate transporter</fullName>
    </submittedName>
</protein>
<dbReference type="Pfam" id="PF16983">
    <property type="entry name" value="MFS_MOT1"/>
    <property type="match status" value="2"/>
</dbReference>
<evidence type="ECO:0000313" key="2">
    <source>
        <dbReference type="EMBL" id="MBF9141478.1"/>
    </source>
</evidence>
<keyword evidence="1" id="KW-0472">Membrane</keyword>
<feature type="transmembrane region" description="Helical" evidence="1">
    <location>
        <begin position="36"/>
        <end position="66"/>
    </location>
</feature>
<dbReference type="GO" id="GO:0015098">
    <property type="term" value="F:molybdate ion transmembrane transporter activity"/>
    <property type="evidence" value="ECO:0007669"/>
    <property type="project" value="InterPro"/>
</dbReference>
<reference evidence="2 3" key="1">
    <citation type="submission" date="2020-11" db="EMBL/GenBank/DDBJ databases">
        <authorList>
            <person name="Kim M.K."/>
        </authorList>
    </citation>
    <scope>NUCLEOTIDE SEQUENCE [LARGE SCALE GENOMIC DNA]</scope>
    <source>
        <strain evidence="2 3">BT439</strain>
    </source>
</reference>
<sequence>MQPTVTPPPAPTRPPIRFDRNELAGAFGDLGTDLPLLIGVIAASGIDSASVLILFGLMQVFTGLWYRMPMPVQPLKAFAALVIAQKLPGRVIFGGGLAIGIGMFFLSITGLIDALGRLVPKAVVRGIQFGLALQLATLALTKYVGADGAAGYALAAAAFVVTVVLFGNRRWPAALVVIALGVAYALVFKLDLATAQKAVGLHLPTWHLPQRADILTGALLLALPQIPLSLGNSILATKQVAQDLFPERTPLTIRKISFTYALMNLVNPFFGGFPVCHGSGGMVGHYAFGARTGGSVVIYGGIFLVLGLFFSQGFADVVQIFPLPILGVLLLFEALSLAVLLRDISDRRADMLLALLVGLLCAGLPYGYLVGLVVGTAAYYTQQRGWVGLGKH</sequence>
<accession>A0A931FJ46</accession>
<proteinExistence type="predicted"/>
<feature type="transmembrane region" description="Helical" evidence="1">
    <location>
        <begin position="353"/>
        <end position="380"/>
    </location>
</feature>
<gene>
    <name evidence="2" type="ORF">I2I01_07515</name>
</gene>
<feature type="transmembrane region" description="Helical" evidence="1">
    <location>
        <begin position="148"/>
        <end position="167"/>
    </location>
</feature>
<feature type="transmembrane region" description="Helical" evidence="1">
    <location>
        <begin position="173"/>
        <end position="193"/>
    </location>
</feature>
<feature type="transmembrane region" description="Helical" evidence="1">
    <location>
        <begin position="321"/>
        <end position="341"/>
    </location>
</feature>
<feature type="transmembrane region" description="Helical" evidence="1">
    <location>
        <begin position="214"/>
        <end position="236"/>
    </location>
</feature>
<organism evidence="2 3">
    <name type="scientific">Hymenobacter properus</name>
    <dbReference type="NCBI Taxonomy" id="2791026"/>
    <lineage>
        <taxon>Bacteria</taxon>
        <taxon>Pseudomonadati</taxon>
        <taxon>Bacteroidota</taxon>
        <taxon>Cytophagia</taxon>
        <taxon>Cytophagales</taxon>
        <taxon>Hymenobacteraceae</taxon>
        <taxon>Hymenobacter</taxon>
    </lineage>
</organism>
<dbReference type="AlphaFoldDB" id="A0A931FJ46"/>
<comment type="caution">
    <text evidence="2">The sequence shown here is derived from an EMBL/GenBank/DDBJ whole genome shotgun (WGS) entry which is preliminary data.</text>
</comment>
<dbReference type="RefSeq" id="WP_196285838.1">
    <property type="nucleotide sequence ID" value="NZ_JADQDP010000002.1"/>
</dbReference>
<dbReference type="PANTHER" id="PTHR31970:SF9">
    <property type="entry name" value="MOLYBDATE TRANSPORTER 2"/>
    <property type="match status" value="1"/>
</dbReference>
<keyword evidence="3" id="KW-1185">Reference proteome</keyword>
<feature type="transmembrane region" description="Helical" evidence="1">
    <location>
        <begin position="296"/>
        <end position="315"/>
    </location>
</feature>
<dbReference type="EMBL" id="JADQDP010000002">
    <property type="protein sequence ID" value="MBF9141478.1"/>
    <property type="molecule type" value="Genomic_DNA"/>
</dbReference>
<keyword evidence="1" id="KW-1133">Transmembrane helix</keyword>
<name>A0A931FJ46_9BACT</name>
<dbReference type="InterPro" id="IPR031563">
    <property type="entry name" value="MOT1/MOT2"/>
</dbReference>
<evidence type="ECO:0000313" key="3">
    <source>
        <dbReference type="Proteomes" id="UP000645610"/>
    </source>
</evidence>
<dbReference type="PANTHER" id="PTHR31970">
    <property type="match status" value="1"/>
</dbReference>
<evidence type="ECO:0000256" key="1">
    <source>
        <dbReference type="SAM" id="Phobius"/>
    </source>
</evidence>
<dbReference type="Proteomes" id="UP000645610">
    <property type="component" value="Unassembled WGS sequence"/>
</dbReference>
<feature type="transmembrane region" description="Helical" evidence="1">
    <location>
        <begin position="256"/>
        <end position="276"/>
    </location>
</feature>
<feature type="transmembrane region" description="Helical" evidence="1">
    <location>
        <begin position="87"/>
        <end position="110"/>
    </location>
</feature>